<protein>
    <submittedName>
        <fullName evidence="2">Uncharacterized protein</fullName>
    </submittedName>
</protein>
<name>A0A1Z5YWZ5_9PROT</name>
<sequence length="70" mass="7729">MPDKTTRLLTFFSIAPAVALPFSGSLDLTDWSKGLVAGVLVGVQLLSVMQLYRHKCLRKPAKVRVRSSRT</sequence>
<keyword evidence="1" id="KW-1133">Transmembrane helix</keyword>
<dbReference type="RefSeq" id="WP_086650672.1">
    <property type="nucleotide sequence ID" value="NZ_JOMQ01000011.1"/>
</dbReference>
<dbReference type="AlphaFoldDB" id="A0A1Z5YWZ5"/>
<accession>A0A1Z5YWZ5</accession>
<comment type="caution">
    <text evidence="2">The sequence shown here is derived from an EMBL/GenBank/DDBJ whole genome shotgun (WGS) entry which is preliminary data.</text>
</comment>
<organism evidence="2 3">
    <name type="scientific">Acetobacter cibinongensis</name>
    <dbReference type="NCBI Taxonomy" id="146475"/>
    <lineage>
        <taxon>Bacteria</taxon>
        <taxon>Pseudomonadati</taxon>
        <taxon>Pseudomonadota</taxon>
        <taxon>Alphaproteobacteria</taxon>
        <taxon>Acetobacterales</taxon>
        <taxon>Acetobacteraceae</taxon>
        <taxon>Acetobacter</taxon>
    </lineage>
</organism>
<evidence type="ECO:0000256" key="1">
    <source>
        <dbReference type="SAM" id="Phobius"/>
    </source>
</evidence>
<keyword evidence="1" id="KW-0472">Membrane</keyword>
<evidence type="ECO:0000313" key="3">
    <source>
        <dbReference type="Proteomes" id="UP000196086"/>
    </source>
</evidence>
<gene>
    <name evidence="2" type="ORF">HK14_01720</name>
</gene>
<evidence type="ECO:0000313" key="2">
    <source>
        <dbReference type="EMBL" id="OUJ03666.1"/>
    </source>
</evidence>
<dbReference type="EMBL" id="JOMQ01000011">
    <property type="protein sequence ID" value="OUJ03666.1"/>
    <property type="molecule type" value="Genomic_DNA"/>
</dbReference>
<keyword evidence="1" id="KW-0812">Transmembrane</keyword>
<dbReference type="Proteomes" id="UP000196086">
    <property type="component" value="Unassembled WGS sequence"/>
</dbReference>
<reference evidence="2 3" key="1">
    <citation type="submission" date="2014-06" db="EMBL/GenBank/DDBJ databases">
        <authorList>
            <person name="Ju J."/>
            <person name="Zhang J."/>
        </authorList>
    </citation>
    <scope>NUCLEOTIDE SEQUENCE [LARGE SCALE GENOMIC DNA]</scope>
    <source>
        <strain evidence="2 3">DsW_47</strain>
    </source>
</reference>
<feature type="transmembrane region" description="Helical" evidence="1">
    <location>
        <begin position="35"/>
        <end position="52"/>
    </location>
</feature>
<proteinExistence type="predicted"/>